<dbReference type="InterPro" id="IPR003439">
    <property type="entry name" value="ABC_transporter-like_ATP-bd"/>
</dbReference>
<dbReference type="RefSeq" id="WP_123197246.1">
    <property type="nucleotide sequence ID" value="NZ_QICB01000001.1"/>
</dbReference>
<dbReference type="SUPFAM" id="SSF52540">
    <property type="entry name" value="P-loop containing nucleoside triphosphate hydrolases"/>
    <property type="match status" value="1"/>
</dbReference>
<feature type="domain" description="ABC transporter" evidence="4">
    <location>
        <begin position="5"/>
        <end position="237"/>
    </location>
</feature>
<dbReference type="CDD" id="cd03230">
    <property type="entry name" value="ABC_DR_subfamily_A"/>
    <property type="match status" value="1"/>
</dbReference>
<keyword evidence="6" id="KW-1185">Reference proteome</keyword>
<evidence type="ECO:0000313" key="5">
    <source>
        <dbReference type="EMBL" id="RNL21404.1"/>
    </source>
</evidence>
<dbReference type="InterPro" id="IPR051782">
    <property type="entry name" value="ABC_Transporter_VariousFunc"/>
</dbReference>
<dbReference type="Gene3D" id="3.40.50.300">
    <property type="entry name" value="P-loop containing nucleotide triphosphate hydrolases"/>
    <property type="match status" value="1"/>
</dbReference>
<accession>A0A3N0AH36</accession>
<dbReference type="Pfam" id="PF00005">
    <property type="entry name" value="ABC_tran"/>
    <property type="match status" value="1"/>
</dbReference>
<dbReference type="OrthoDB" id="9804819at2"/>
<dbReference type="InterPro" id="IPR003593">
    <property type="entry name" value="AAA+_ATPase"/>
</dbReference>
<evidence type="ECO:0000256" key="1">
    <source>
        <dbReference type="ARBA" id="ARBA00022448"/>
    </source>
</evidence>
<dbReference type="PROSITE" id="PS50893">
    <property type="entry name" value="ABC_TRANSPORTER_2"/>
    <property type="match status" value="1"/>
</dbReference>
<proteinExistence type="predicted"/>
<dbReference type="PANTHER" id="PTHR42939:SF3">
    <property type="entry name" value="ABC TRANSPORTER ATP-BINDING COMPONENT"/>
    <property type="match status" value="1"/>
</dbReference>
<sequence length="298" mass="32324">MADSLRAVGLNKRYGDDFSLRDVSLVVPQGSVVGFVGANGAGKTTTIRAVLGLMRVDSGAVEVFGEAFGPQADAAVCNRVKERIGVVFDTCPYAGDLSVATVGAVMAAAYPSWRPDAFKTHLQRFGIGARKKVKSLSRGMGMKLQIACALSHDPDLLVLDEATAGLDPIARDEVLDMLRAYLAADERRSILMSSHITSDLDKIADRVVCIDEGRIVFDEDKDAICDVAGIARCRAAEFDRVARSGAYADRELRCARHAYGIDVLVPDRFDFARQFPDIACDKATIDDYMQLVLKGEIR</sequence>
<gene>
    <name evidence="5" type="ORF">DMP07_00695</name>
</gene>
<evidence type="ECO:0000256" key="3">
    <source>
        <dbReference type="ARBA" id="ARBA00022840"/>
    </source>
</evidence>
<evidence type="ECO:0000313" key="6">
    <source>
        <dbReference type="Proteomes" id="UP000267368"/>
    </source>
</evidence>
<keyword evidence="1" id="KW-0813">Transport</keyword>
<dbReference type="AlphaFoldDB" id="A0A3N0AH36"/>
<keyword evidence="2" id="KW-0547">Nucleotide-binding</keyword>
<dbReference type="Proteomes" id="UP000267368">
    <property type="component" value="Unassembled WGS sequence"/>
</dbReference>
<dbReference type="GO" id="GO:0016887">
    <property type="term" value="F:ATP hydrolysis activity"/>
    <property type="evidence" value="ECO:0007669"/>
    <property type="project" value="InterPro"/>
</dbReference>
<comment type="caution">
    <text evidence="5">The sequence shown here is derived from an EMBL/GenBank/DDBJ whole genome shotgun (WGS) entry which is preliminary data.</text>
</comment>
<keyword evidence="3" id="KW-0067">ATP-binding</keyword>
<dbReference type="SMART" id="SM00382">
    <property type="entry name" value="AAA"/>
    <property type="match status" value="1"/>
</dbReference>
<name>A0A3N0AH36_9ACTN</name>
<dbReference type="GO" id="GO:0005524">
    <property type="term" value="F:ATP binding"/>
    <property type="evidence" value="ECO:0007669"/>
    <property type="project" value="UniProtKB-KW"/>
</dbReference>
<dbReference type="EMBL" id="QICB01000001">
    <property type="protein sequence ID" value="RNL21404.1"/>
    <property type="molecule type" value="Genomic_DNA"/>
</dbReference>
<protein>
    <submittedName>
        <fullName evidence="5">ABC transporter</fullName>
    </submittedName>
</protein>
<reference evidence="6" key="1">
    <citation type="submission" date="2018-05" db="EMBL/GenBank/DDBJ databases">
        <title>Genome Sequencing of selected type strains of the family Eggerthellaceae.</title>
        <authorList>
            <person name="Danylec N."/>
            <person name="Stoll D.A."/>
            <person name="Doetsch A."/>
            <person name="Huch M."/>
        </authorList>
    </citation>
    <scope>NUCLEOTIDE SEQUENCE [LARGE SCALE GENOMIC DNA]</scope>
    <source>
        <strain evidence="6">DSM 17537</strain>
    </source>
</reference>
<dbReference type="InterPro" id="IPR027417">
    <property type="entry name" value="P-loop_NTPase"/>
</dbReference>
<organism evidence="5 6">
    <name type="scientific">Slackia faecicanis</name>
    <dbReference type="NCBI Taxonomy" id="255723"/>
    <lineage>
        <taxon>Bacteria</taxon>
        <taxon>Bacillati</taxon>
        <taxon>Actinomycetota</taxon>
        <taxon>Coriobacteriia</taxon>
        <taxon>Eggerthellales</taxon>
        <taxon>Eggerthellaceae</taxon>
        <taxon>Slackia</taxon>
    </lineage>
</organism>
<evidence type="ECO:0000256" key="2">
    <source>
        <dbReference type="ARBA" id="ARBA00022741"/>
    </source>
</evidence>
<evidence type="ECO:0000259" key="4">
    <source>
        <dbReference type="PROSITE" id="PS50893"/>
    </source>
</evidence>
<dbReference type="PANTHER" id="PTHR42939">
    <property type="entry name" value="ABC TRANSPORTER ATP-BINDING PROTEIN ALBC-RELATED"/>
    <property type="match status" value="1"/>
</dbReference>